<dbReference type="GO" id="GO:0046872">
    <property type="term" value="F:metal ion binding"/>
    <property type="evidence" value="ECO:0007669"/>
    <property type="project" value="UniProtKB-KW"/>
</dbReference>
<dbReference type="Pfam" id="PF13669">
    <property type="entry name" value="Glyoxalase_4"/>
    <property type="match status" value="1"/>
</dbReference>
<dbReference type="PANTHER" id="PTHR43048">
    <property type="entry name" value="METHYLMALONYL-COA EPIMERASE"/>
    <property type="match status" value="1"/>
</dbReference>
<keyword evidence="1" id="KW-0479">Metal-binding</keyword>
<name>A0A934RV81_9BACT</name>
<dbReference type="EMBL" id="JAENIL010000014">
    <property type="protein sequence ID" value="MBK1877076.1"/>
    <property type="molecule type" value="Genomic_DNA"/>
</dbReference>
<sequence length="181" mass="20161">MLELDHIALLVRDLEATAASFPSTLERHELETFESEGTKEQYIDFLNTNAPSLLLFEAIGDGPYRRALKKRGPGLHHLGYRTTDLKEAVAYFAKQGLFLHPISIDSLEKRVAWMCRPGIPFLVEIFESERANGESSEQAVIRTPNASKEISWAPGLILLPGESSGIGITVGEEKVWIEIVK</sequence>
<evidence type="ECO:0000313" key="3">
    <source>
        <dbReference type="EMBL" id="MBK1877076.1"/>
    </source>
</evidence>
<dbReference type="InterPro" id="IPR037523">
    <property type="entry name" value="VOC_core"/>
</dbReference>
<feature type="domain" description="VOC" evidence="2">
    <location>
        <begin position="3"/>
        <end position="128"/>
    </location>
</feature>
<dbReference type="PROSITE" id="PS51819">
    <property type="entry name" value="VOC"/>
    <property type="match status" value="1"/>
</dbReference>
<evidence type="ECO:0000259" key="2">
    <source>
        <dbReference type="PROSITE" id="PS51819"/>
    </source>
</evidence>
<organism evidence="3 4">
    <name type="scientific">Pelagicoccus mobilis</name>
    <dbReference type="NCBI Taxonomy" id="415221"/>
    <lineage>
        <taxon>Bacteria</taxon>
        <taxon>Pseudomonadati</taxon>
        <taxon>Verrucomicrobiota</taxon>
        <taxon>Opitutia</taxon>
        <taxon>Puniceicoccales</taxon>
        <taxon>Pelagicoccaceae</taxon>
        <taxon>Pelagicoccus</taxon>
    </lineage>
</organism>
<dbReference type="SUPFAM" id="SSF54593">
    <property type="entry name" value="Glyoxalase/Bleomycin resistance protein/Dihydroxybiphenyl dioxygenase"/>
    <property type="match status" value="1"/>
</dbReference>
<accession>A0A934RV81</accession>
<keyword evidence="4" id="KW-1185">Reference proteome</keyword>
<dbReference type="InterPro" id="IPR051785">
    <property type="entry name" value="MMCE/EMCE_epimerase"/>
</dbReference>
<proteinExistence type="predicted"/>
<dbReference type="RefSeq" id="WP_200355293.1">
    <property type="nucleotide sequence ID" value="NZ_JAENIL010000014.1"/>
</dbReference>
<dbReference type="InterPro" id="IPR029068">
    <property type="entry name" value="Glyas_Bleomycin-R_OHBP_Dase"/>
</dbReference>
<protein>
    <submittedName>
        <fullName evidence="3">VOC family protein</fullName>
    </submittedName>
</protein>
<dbReference type="PANTHER" id="PTHR43048:SF3">
    <property type="entry name" value="METHYLMALONYL-COA EPIMERASE, MITOCHONDRIAL"/>
    <property type="match status" value="1"/>
</dbReference>
<reference evidence="3" key="1">
    <citation type="submission" date="2021-01" db="EMBL/GenBank/DDBJ databases">
        <title>Modified the classification status of verrucomicrobia.</title>
        <authorList>
            <person name="Feng X."/>
        </authorList>
    </citation>
    <scope>NUCLEOTIDE SEQUENCE</scope>
    <source>
        <strain evidence="3">KCTC 13126</strain>
    </source>
</reference>
<dbReference type="GO" id="GO:0004493">
    <property type="term" value="F:methylmalonyl-CoA epimerase activity"/>
    <property type="evidence" value="ECO:0007669"/>
    <property type="project" value="TreeGrafter"/>
</dbReference>
<evidence type="ECO:0000256" key="1">
    <source>
        <dbReference type="ARBA" id="ARBA00022723"/>
    </source>
</evidence>
<evidence type="ECO:0000313" key="4">
    <source>
        <dbReference type="Proteomes" id="UP000617628"/>
    </source>
</evidence>
<comment type="caution">
    <text evidence="3">The sequence shown here is derived from an EMBL/GenBank/DDBJ whole genome shotgun (WGS) entry which is preliminary data.</text>
</comment>
<dbReference type="GO" id="GO:0046491">
    <property type="term" value="P:L-methylmalonyl-CoA metabolic process"/>
    <property type="evidence" value="ECO:0007669"/>
    <property type="project" value="TreeGrafter"/>
</dbReference>
<dbReference type="Proteomes" id="UP000617628">
    <property type="component" value="Unassembled WGS sequence"/>
</dbReference>
<dbReference type="Gene3D" id="3.10.180.10">
    <property type="entry name" value="2,3-Dihydroxybiphenyl 1,2-Dioxygenase, domain 1"/>
    <property type="match status" value="1"/>
</dbReference>
<gene>
    <name evidence="3" type="ORF">JIN87_09365</name>
</gene>
<dbReference type="AlphaFoldDB" id="A0A934RV81"/>